<keyword evidence="1 4" id="KW-0378">Hydrolase</keyword>
<evidence type="ECO:0000256" key="1">
    <source>
        <dbReference type="ARBA" id="ARBA00022801"/>
    </source>
</evidence>
<dbReference type="CDD" id="cd00840">
    <property type="entry name" value="MPP_Mre11_N"/>
    <property type="match status" value="1"/>
</dbReference>
<dbReference type="InterPro" id="IPR041796">
    <property type="entry name" value="Mre11_N"/>
</dbReference>
<evidence type="ECO:0000256" key="2">
    <source>
        <dbReference type="SAM" id="MobiDB-lite"/>
    </source>
</evidence>
<dbReference type="InterPro" id="IPR029052">
    <property type="entry name" value="Metallo-depent_PP-like"/>
</dbReference>
<organism evidence="4 5">
    <name type="scientific">Roseiconus lacunae</name>
    <dbReference type="NCBI Taxonomy" id="2605694"/>
    <lineage>
        <taxon>Bacteria</taxon>
        <taxon>Pseudomonadati</taxon>
        <taxon>Planctomycetota</taxon>
        <taxon>Planctomycetia</taxon>
        <taxon>Pirellulales</taxon>
        <taxon>Pirellulaceae</taxon>
        <taxon>Roseiconus</taxon>
    </lineage>
</organism>
<comment type="caution">
    <text evidence="4">The sequence shown here is derived from an EMBL/GenBank/DDBJ whole genome shotgun (WGS) entry which is preliminary data.</text>
</comment>
<dbReference type="EMBL" id="JASZZN010000013">
    <property type="protein sequence ID" value="MDM4017388.1"/>
    <property type="molecule type" value="Genomic_DNA"/>
</dbReference>
<feature type="domain" description="Calcineurin-like phosphoesterase" evidence="3">
    <location>
        <begin position="40"/>
        <end position="139"/>
    </location>
</feature>
<accession>A0ABT7PLN5</accession>
<dbReference type="EC" id="3.1.-.-" evidence="4"/>
<keyword evidence="5" id="KW-1185">Reference proteome</keyword>
<gene>
    <name evidence="4" type="ORF">QTN89_18210</name>
</gene>
<dbReference type="Proteomes" id="UP001239462">
    <property type="component" value="Unassembled WGS sequence"/>
</dbReference>
<dbReference type="Pfam" id="PF00149">
    <property type="entry name" value="Metallophos"/>
    <property type="match status" value="1"/>
</dbReference>
<proteinExistence type="predicted"/>
<feature type="compositionally biased region" description="Basic and acidic residues" evidence="2">
    <location>
        <begin position="23"/>
        <end position="35"/>
    </location>
</feature>
<keyword evidence="4" id="KW-0540">Nuclease</keyword>
<dbReference type="PANTHER" id="PTHR30337:SF7">
    <property type="entry name" value="PHOSPHOESTERASE"/>
    <property type="match status" value="1"/>
</dbReference>
<protein>
    <submittedName>
        <fullName evidence="4">DNA repair exonuclease</fullName>
        <ecNumber evidence="4">3.1.-.-</ecNumber>
    </submittedName>
</protein>
<dbReference type="SUPFAM" id="SSF56300">
    <property type="entry name" value="Metallo-dependent phosphatases"/>
    <property type="match status" value="1"/>
</dbReference>
<sequence length="454" mass="49982">MNRCQDASEVFVTSIDNRPIEPTPRHGEQQRREPMPGESFRFIHASDFHLEKPLGDLDELPPPLKEQMALAPHQAMDAVFEAALSKNIDFVLLTGDLLNPNAAGPYGINRLLSQFEKLNQAKTAVYWAAGTADDPQNWPDACAFPPNVTLFPRDRATAISVVRGGRPICQVVGRSSDGRASLHVPGFQTESGFQSESSGEFTIGVGHGDATTETLAESRFDFWCLGGRHNRLELEDNDGVVAVFAGTPQGRDLKEAGPHGYSIIDVDADHNVRVSEIQCDVFRYENVKLDSADVASVGTIQNLIGERIVRLQHDAGGRHLIIGWDIGIDSTDLMGRVGDSESLLDWIQREYGHGAPAAWSTRLRIRPPQKYPKSWYDEDTILGDYLRIVGDHRKGDAKAINLLPMTEEHPGLPTSTTTMLAEIPAPNKQETLDQATLLGVELLRGGKPDWVKQS</sequence>
<keyword evidence="4" id="KW-0269">Exonuclease</keyword>
<evidence type="ECO:0000313" key="5">
    <source>
        <dbReference type="Proteomes" id="UP001239462"/>
    </source>
</evidence>
<reference evidence="4 5" key="1">
    <citation type="submission" date="2023-06" db="EMBL/GenBank/DDBJ databases">
        <title>Roseiconus lacunae JC819 isolated from Gulf of Mannar region, Tamil Nadu.</title>
        <authorList>
            <person name="Pk S."/>
            <person name="Ch S."/>
            <person name="Ch V.R."/>
        </authorList>
    </citation>
    <scope>NUCLEOTIDE SEQUENCE [LARGE SCALE GENOMIC DNA]</scope>
    <source>
        <strain evidence="4 5">JC819</strain>
    </source>
</reference>
<dbReference type="PANTHER" id="PTHR30337">
    <property type="entry name" value="COMPONENT OF ATP-DEPENDENT DSDNA EXONUCLEASE"/>
    <property type="match status" value="1"/>
</dbReference>
<dbReference type="Gene3D" id="3.60.21.10">
    <property type="match status" value="1"/>
</dbReference>
<evidence type="ECO:0000313" key="4">
    <source>
        <dbReference type="EMBL" id="MDM4017388.1"/>
    </source>
</evidence>
<dbReference type="InterPro" id="IPR050535">
    <property type="entry name" value="DNA_Repair-Maintenance_Comp"/>
</dbReference>
<dbReference type="InterPro" id="IPR004843">
    <property type="entry name" value="Calcineurin-like_PHP"/>
</dbReference>
<evidence type="ECO:0000259" key="3">
    <source>
        <dbReference type="Pfam" id="PF00149"/>
    </source>
</evidence>
<feature type="region of interest" description="Disordered" evidence="2">
    <location>
        <begin position="15"/>
        <end position="35"/>
    </location>
</feature>
<dbReference type="GO" id="GO:0004527">
    <property type="term" value="F:exonuclease activity"/>
    <property type="evidence" value="ECO:0007669"/>
    <property type="project" value="UniProtKB-KW"/>
</dbReference>
<name>A0ABT7PLN5_9BACT</name>
<dbReference type="RefSeq" id="WP_230776016.1">
    <property type="nucleotide sequence ID" value="NZ_JAJMQV010000084.1"/>
</dbReference>